<evidence type="ECO:0008006" key="3">
    <source>
        <dbReference type="Google" id="ProtNLM"/>
    </source>
</evidence>
<keyword evidence="2" id="KW-1185">Reference proteome</keyword>
<gene>
    <name evidence="1" type="ORF">V6N11_043182</name>
</gene>
<dbReference type="EMBL" id="JBBPBN010000030">
    <property type="protein sequence ID" value="KAK9005762.1"/>
    <property type="molecule type" value="Genomic_DNA"/>
</dbReference>
<protein>
    <recommendedName>
        <fullName evidence="3">Reverse transcriptase zinc-binding domain-containing protein</fullName>
    </recommendedName>
</protein>
<organism evidence="1 2">
    <name type="scientific">Hibiscus sabdariffa</name>
    <name type="common">roselle</name>
    <dbReference type="NCBI Taxonomy" id="183260"/>
    <lineage>
        <taxon>Eukaryota</taxon>
        <taxon>Viridiplantae</taxon>
        <taxon>Streptophyta</taxon>
        <taxon>Embryophyta</taxon>
        <taxon>Tracheophyta</taxon>
        <taxon>Spermatophyta</taxon>
        <taxon>Magnoliopsida</taxon>
        <taxon>eudicotyledons</taxon>
        <taxon>Gunneridae</taxon>
        <taxon>Pentapetalae</taxon>
        <taxon>rosids</taxon>
        <taxon>malvids</taxon>
        <taxon>Malvales</taxon>
        <taxon>Malvaceae</taxon>
        <taxon>Malvoideae</taxon>
        <taxon>Hibiscus</taxon>
    </lineage>
</organism>
<comment type="caution">
    <text evidence="1">The sequence shown here is derived from an EMBL/GenBank/DDBJ whole genome shotgun (WGS) entry which is preliminary data.</text>
</comment>
<reference evidence="1 2" key="1">
    <citation type="journal article" date="2024" name="G3 (Bethesda)">
        <title>Genome assembly of Hibiscus sabdariffa L. provides insights into metabolisms of medicinal natural products.</title>
        <authorList>
            <person name="Kim T."/>
        </authorList>
    </citation>
    <scope>NUCLEOTIDE SEQUENCE [LARGE SCALE GENOMIC DNA]</scope>
    <source>
        <strain evidence="1">TK-2024</strain>
        <tissue evidence="1">Old leaves</tissue>
    </source>
</reference>
<evidence type="ECO:0000313" key="2">
    <source>
        <dbReference type="Proteomes" id="UP001396334"/>
    </source>
</evidence>
<name>A0ABR2QYG6_9ROSI</name>
<proteinExistence type="predicted"/>
<sequence>MFLFCYIYSKGAVSAFILCGISDNHGWWDVSFLSQFFTVAQVRCSPAIFGSYLGAGSDIAVWKWKYSGVYSTKSAYQILQHPYLTKMFGRLAWSFDGPQRVCHFIWLVLCNGLLMGTPSGVCGHVVGDITHVLRDCTLISTKYIVVSVVTASGR</sequence>
<evidence type="ECO:0000313" key="1">
    <source>
        <dbReference type="EMBL" id="KAK9005762.1"/>
    </source>
</evidence>
<dbReference type="Proteomes" id="UP001396334">
    <property type="component" value="Unassembled WGS sequence"/>
</dbReference>
<accession>A0ABR2QYG6</accession>